<comment type="cofactor">
    <cofactor evidence="1 16">
        <name>FAD</name>
        <dbReference type="ChEBI" id="CHEBI:57692"/>
    </cofactor>
</comment>
<comment type="subcellular location">
    <subcellularLocation>
        <location evidence="3 16">Cytoplasm</location>
    </subcellularLocation>
</comment>
<dbReference type="GO" id="GO:0005829">
    <property type="term" value="C:cytosol"/>
    <property type="evidence" value="ECO:0007669"/>
    <property type="project" value="TreeGrafter"/>
</dbReference>
<comment type="pathway">
    <text evidence="4 16">Cell wall biogenesis; peptidoglycan biosynthesis.</text>
</comment>
<dbReference type="Gene3D" id="3.30.43.10">
    <property type="entry name" value="Uridine Diphospho-n-acetylenolpyruvylglucosamine Reductase, domain 2"/>
    <property type="match status" value="1"/>
</dbReference>
<keyword evidence="8 16" id="KW-0274">FAD</keyword>
<name>A0A1F7J7N3_9BACT</name>
<dbReference type="SUPFAM" id="SSF56176">
    <property type="entry name" value="FAD-binding/transporter-associated domain-like"/>
    <property type="match status" value="1"/>
</dbReference>
<reference evidence="18 19" key="1">
    <citation type="journal article" date="2016" name="Nat. Commun.">
        <title>Thousands of microbial genomes shed light on interconnected biogeochemical processes in an aquifer system.</title>
        <authorList>
            <person name="Anantharaman K."/>
            <person name="Brown C.T."/>
            <person name="Hug L.A."/>
            <person name="Sharon I."/>
            <person name="Castelle C.J."/>
            <person name="Probst A.J."/>
            <person name="Thomas B.C."/>
            <person name="Singh A."/>
            <person name="Wilkins M.J."/>
            <person name="Karaoz U."/>
            <person name="Brodie E.L."/>
            <person name="Williams K.H."/>
            <person name="Hubbard S.S."/>
            <person name="Banfield J.F."/>
        </authorList>
    </citation>
    <scope>NUCLEOTIDE SEQUENCE [LARGE SCALE GENOMIC DNA]</scope>
</reference>
<evidence type="ECO:0000256" key="16">
    <source>
        <dbReference type="HAMAP-Rule" id="MF_00037"/>
    </source>
</evidence>
<dbReference type="NCBIfam" id="TIGR00179">
    <property type="entry name" value="murB"/>
    <property type="match status" value="1"/>
</dbReference>
<evidence type="ECO:0000256" key="7">
    <source>
        <dbReference type="ARBA" id="ARBA00022630"/>
    </source>
</evidence>
<dbReference type="EMBL" id="MGAR01000023">
    <property type="protein sequence ID" value="OGK51618.1"/>
    <property type="molecule type" value="Genomic_DNA"/>
</dbReference>
<dbReference type="SUPFAM" id="SSF56194">
    <property type="entry name" value="Uridine diphospho-N-Acetylenolpyruvylglucosamine reductase, MurB, C-terminal domain"/>
    <property type="match status" value="1"/>
</dbReference>
<evidence type="ECO:0000256" key="3">
    <source>
        <dbReference type="ARBA" id="ARBA00004496"/>
    </source>
</evidence>
<evidence type="ECO:0000256" key="4">
    <source>
        <dbReference type="ARBA" id="ARBA00004752"/>
    </source>
</evidence>
<comment type="caution">
    <text evidence="16">Lacks conserved residue(s) required for the propagation of feature annotation.</text>
</comment>
<dbReference type="InterPro" id="IPR011601">
    <property type="entry name" value="MurB_C"/>
</dbReference>
<keyword evidence="10 16" id="KW-0133">Cell shape</keyword>
<evidence type="ECO:0000256" key="13">
    <source>
        <dbReference type="ARBA" id="ARBA00023306"/>
    </source>
</evidence>
<dbReference type="STRING" id="1802067.A2966_01065"/>
<evidence type="ECO:0000256" key="1">
    <source>
        <dbReference type="ARBA" id="ARBA00001974"/>
    </source>
</evidence>
<evidence type="ECO:0000256" key="12">
    <source>
        <dbReference type="ARBA" id="ARBA00023002"/>
    </source>
</evidence>
<evidence type="ECO:0000256" key="9">
    <source>
        <dbReference type="ARBA" id="ARBA00022857"/>
    </source>
</evidence>
<dbReference type="Gene3D" id="3.90.78.10">
    <property type="entry name" value="UDP-N-acetylenolpyruvoylglucosamine reductase, C-terminal domain"/>
    <property type="match status" value="1"/>
</dbReference>
<dbReference type="GO" id="GO:0051301">
    <property type="term" value="P:cell division"/>
    <property type="evidence" value="ECO:0007669"/>
    <property type="project" value="UniProtKB-KW"/>
</dbReference>
<dbReference type="PROSITE" id="PS51387">
    <property type="entry name" value="FAD_PCMH"/>
    <property type="match status" value="1"/>
</dbReference>
<evidence type="ECO:0000256" key="8">
    <source>
        <dbReference type="ARBA" id="ARBA00022827"/>
    </source>
</evidence>
<keyword evidence="6 16" id="KW-0132">Cell division</keyword>
<feature type="domain" description="FAD-binding PCMH-type" evidence="17">
    <location>
        <begin position="38"/>
        <end position="209"/>
    </location>
</feature>
<dbReference type="GO" id="GO:0071949">
    <property type="term" value="F:FAD binding"/>
    <property type="evidence" value="ECO:0007669"/>
    <property type="project" value="InterPro"/>
</dbReference>
<keyword evidence="9 16" id="KW-0521">NADP</keyword>
<proteinExistence type="inferred from homology"/>
<feature type="active site" description="Proton donor" evidence="16">
    <location>
        <position position="238"/>
    </location>
</feature>
<evidence type="ECO:0000256" key="15">
    <source>
        <dbReference type="ARBA" id="ARBA00048914"/>
    </source>
</evidence>
<dbReference type="InterPro" id="IPR006094">
    <property type="entry name" value="Oxid_FAD_bind_N"/>
</dbReference>
<dbReference type="InterPro" id="IPR036318">
    <property type="entry name" value="FAD-bd_PCMH-like_sf"/>
</dbReference>
<evidence type="ECO:0000313" key="18">
    <source>
        <dbReference type="EMBL" id="OGK51618.1"/>
    </source>
</evidence>
<dbReference type="HAMAP" id="MF_00037">
    <property type="entry name" value="MurB"/>
    <property type="match status" value="1"/>
</dbReference>
<comment type="catalytic activity">
    <reaction evidence="15 16">
        <text>UDP-N-acetyl-alpha-D-muramate + NADP(+) = UDP-N-acetyl-3-O-(1-carboxyvinyl)-alpha-D-glucosamine + NADPH + H(+)</text>
        <dbReference type="Rhea" id="RHEA:12248"/>
        <dbReference type="ChEBI" id="CHEBI:15378"/>
        <dbReference type="ChEBI" id="CHEBI:57783"/>
        <dbReference type="ChEBI" id="CHEBI:58349"/>
        <dbReference type="ChEBI" id="CHEBI:68483"/>
        <dbReference type="ChEBI" id="CHEBI:70757"/>
        <dbReference type="EC" id="1.3.1.98"/>
    </reaction>
</comment>
<evidence type="ECO:0000256" key="11">
    <source>
        <dbReference type="ARBA" id="ARBA00022984"/>
    </source>
</evidence>
<accession>A0A1F7J7N3</accession>
<dbReference type="PANTHER" id="PTHR21071:SF4">
    <property type="entry name" value="UDP-N-ACETYLENOLPYRUVOYLGLUCOSAMINE REDUCTASE"/>
    <property type="match status" value="1"/>
</dbReference>
<dbReference type="Proteomes" id="UP000176480">
    <property type="component" value="Unassembled WGS sequence"/>
</dbReference>
<evidence type="ECO:0000256" key="14">
    <source>
        <dbReference type="ARBA" id="ARBA00023316"/>
    </source>
</evidence>
<dbReference type="InterPro" id="IPR036635">
    <property type="entry name" value="MurB_C_sf"/>
</dbReference>
<keyword evidence="11 16" id="KW-0573">Peptidoglycan synthesis</keyword>
<organism evidence="18 19">
    <name type="scientific">Candidatus Roizmanbacteria bacterium RIFCSPLOWO2_01_FULL_41_22</name>
    <dbReference type="NCBI Taxonomy" id="1802067"/>
    <lineage>
        <taxon>Bacteria</taxon>
        <taxon>Candidatus Roizmaniibacteriota</taxon>
    </lineage>
</organism>
<comment type="function">
    <text evidence="2 16">Cell wall formation.</text>
</comment>
<dbReference type="InterPro" id="IPR016169">
    <property type="entry name" value="FAD-bd_PCMH_sub2"/>
</dbReference>
<keyword evidence="13 16" id="KW-0131">Cell cycle</keyword>
<gene>
    <name evidence="16" type="primary">murB</name>
    <name evidence="18" type="ORF">A2966_01065</name>
</gene>
<dbReference type="AlphaFoldDB" id="A0A1F7J7N3"/>
<evidence type="ECO:0000313" key="19">
    <source>
        <dbReference type="Proteomes" id="UP000176480"/>
    </source>
</evidence>
<evidence type="ECO:0000256" key="2">
    <source>
        <dbReference type="ARBA" id="ARBA00003921"/>
    </source>
</evidence>
<evidence type="ECO:0000256" key="10">
    <source>
        <dbReference type="ARBA" id="ARBA00022960"/>
    </source>
</evidence>
<keyword evidence="12 16" id="KW-0560">Oxidoreductase</keyword>
<keyword evidence="5 16" id="KW-0963">Cytoplasm</keyword>
<sequence length="322" mass="36214">MIPSITGQKSDVSDKLRGFLGKERVQKQKDITPYLTLHNQASAQYFFQAESKNDLINAVKASRALGLSLLIMGGGSNLVVFRKDLTGLVVRNQFINKQVLVEDKTHVELSVSSGYPVTRLVLETVVCGWEGFEYHLGLPGTVGGALYMNSKWTKPVSYFGDQLLRAEIINLQGKIRQVDRSYFRFAYDYSFLQKTKELVLEAIFCLKKIDPFVLKKRSEEAAQYRKQTQPMGVATCGCFFKNISEIDRLRLGLATTSAGYLIDKAGLKGKVVGDFMVSPKHANFIINRGQGKSKDLLLLLQEIKSRVKEKYQVDLQEEVIIV</sequence>
<keyword evidence="7 16" id="KW-0285">Flavoprotein</keyword>
<dbReference type="InterPro" id="IPR003170">
    <property type="entry name" value="MurB"/>
</dbReference>
<protein>
    <recommendedName>
        <fullName evidence="16">UDP-N-acetylenolpyruvoylglucosamine reductase</fullName>
        <ecNumber evidence="16">1.3.1.98</ecNumber>
    </recommendedName>
    <alternativeName>
        <fullName evidence="16">UDP-N-acetylmuramate dehydrogenase</fullName>
    </alternativeName>
</protein>
<dbReference type="GO" id="GO:0008360">
    <property type="term" value="P:regulation of cell shape"/>
    <property type="evidence" value="ECO:0007669"/>
    <property type="project" value="UniProtKB-KW"/>
</dbReference>
<comment type="caution">
    <text evidence="18">The sequence shown here is derived from an EMBL/GenBank/DDBJ whole genome shotgun (WGS) entry which is preliminary data.</text>
</comment>
<comment type="similarity">
    <text evidence="16">Belongs to the MurB family.</text>
</comment>
<dbReference type="InterPro" id="IPR016166">
    <property type="entry name" value="FAD-bd_PCMH"/>
</dbReference>
<evidence type="ECO:0000259" key="17">
    <source>
        <dbReference type="PROSITE" id="PS51387"/>
    </source>
</evidence>
<dbReference type="Gene3D" id="3.30.465.10">
    <property type="match status" value="1"/>
</dbReference>
<dbReference type="Pfam" id="PF01565">
    <property type="entry name" value="FAD_binding_4"/>
    <property type="match status" value="1"/>
</dbReference>
<dbReference type="UniPathway" id="UPA00219"/>
<dbReference type="InterPro" id="IPR016167">
    <property type="entry name" value="FAD-bd_PCMH_sub1"/>
</dbReference>
<keyword evidence="14 16" id="KW-0961">Cell wall biogenesis/degradation</keyword>
<dbReference type="GO" id="GO:0009252">
    <property type="term" value="P:peptidoglycan biosynthetic process"/>
    <property type="evidence" value="ECO:0007669"/>
    <property type="project" value="UniProtKB-UniRule"/>
</dbReference>
<evidence type="ECO:0000256" key="6">
    <source>
        <dbReference type="ARBA" id="ARBA00022618"/>
    </source>
</evidence>
<dbReference type="GO" id="GO:0008762">
    <property type="term" value="F:UDP-N-acetylmuramate dehydrogenase activity"/>
    <property type="evidence" value="ECO:0007669"/>
    <property type="project" value="UniProtKB-UniRule"/>
</dbReference>
<dbReference type="Pfam" id="PF02873">
    <property type="entry name" value="MurB_C"/>
    <property type="match status" value="1"/>
</dbReference>
<dbReference type="GO" id="GO:0071555">
    <property type="term" value="P:cell wall organization"/>
    <property type="evidence" value="ECO:0007669"/>
    <property type="project" value="UniProtKB-KW"/>
</dbReference>
<dbReference type="PANTHER" id="PTHR21071">
    <property type="entry name" value="UDP-N-ACETYLENOLPYRUVOYLGLUCOSAMINE REDUCTASE"/>
    <property type="match status" value="1"/>
</dbReference>
<dbReference type="EC" id="1.3.1.98" evidence="16"/>
<feature type="active site" evidence="16">
    <location>
        <position position="318"/>
    </location>
</feature>
<evidence type="ECO:0000256" key="5">
    <source>
        <dbReference type="ARBA" id="ARBA00022490"/>
    </source>
</evidence>